<protein>
    <recommendedName>
        <fullName evidence="2">F-box domain-containing protein</fullName>
    </recommendedName>
</protein>
<dbReference type="STRING" id="39966.A0A369K6H9"/>
<dbReference type="OrthoDB" id="2823912at2759"/>
<dbReference type="CDD" id="cd09917">
    <property type="entry name" value="F-box_SF"/>
    <property type="match status" value="1"/>
</dbReference>
<gene>
    <name evidence="3" type="ORF">Hypma_001478</name>
</gene>
<dbReference type="Proteomes" id="UP000076154">
    <property type="component" value="Unassembled WGS sequence"/>
</dbReference>
<dbReference type="InterPro" id="IPR001810">
    <property type="entry name" value="F-box_dom"/>
</dbReference>
<keyword evidence="4" id="KW-1185">Reference proteome</keyword>
<evidence type="ECO:0000313" key="3">
    <source>
        <dbReference type="EMBL" id="RDB28275.1"/>
    </source>
</evidence>
<organism evidence="3 4">
    <name type="scientific">Hypsizygus marmoreus</name>
    <name type="common">White beech mushroom</name>
    <name type="synonym">Agaricus marmoreus</name>
    <dbReference type="NCBI Taxonomy" id="39966"/>
    <lineage>
        <taxon>Eukaryota</taxon>
        <taxon>Fungi</taxon>
        <taxon>Dikarya</taxon>
        <taxon>Basidiomycota</taxon>
        <taxon>Agaricomycotina</taxon>
        <taxon>Agaricomycetes</taxon>
        <taxon>Agaricomycetidae</taxon>
        <taxon>Agaricales</taxon>
        <taxon>Tricholomatineae</taxon>
        <taxon>Lyophyllaceae</taxon>
        <taxon>Hypsizygus</taxon>
    </lineage>
</organism>
<feature type="region of interest" description="Disordered" evidence="1">
    <location>
        <begin position="45"/>
        <end position="118"/>
    </location>
</feature>
<accession>A0A369K6H9</accession>
<dbReference type="PROSITE" id="PS50181">
    <property type="entry name" value="FBOX"/>
    <property type="match status" value="1"/>
</dbReference>
<comment type="caution">
    <text evidence="3">The sequence shown here is derived from an EMBL/GenBank/DDBJ whole genome shotgun (WGS) entry which is preliminary data.</text>
</comment>
<evidence type="ECO:0000313" key="4">
    <source>
        <dbReference type="Proteomes" id="UP000076154"/>
    </source>
</evidence>
<feature type="compositionally biased region" description="Acidic residues" evidence="1">
    <location>
        <begin position="16"/>
        <end position="32"/>
    </location>
</feature>
<evidence type="ECO:0000256" key="1">
    <source>
        <dbReference type="SAM" id="MobiDB-lite"/>
    </source>
</evidence>
<feature type="domain" description="F-box" evidence="2">
    <location>
        <begin position="122"/>
        <end position="171"/>
    </location>
</feature>
<feature type="compositionally biased region" description="Acidic residues" evidence="1">
    <location>
        <begin position="75"/>
        <end position="89"/>
    </location>
</feature>
<proteinExistence type="predicted"/>
<dbReference type="EMBL" id="LUEZ02000012">
    <property type="protein sequence ID" value="RDB28275.1"/>
    <property type="molecule type" value="Genomic_DNA"/>
</dbReference>
<dbReference type="AlphaFoldDB" id="A0A369K6H9"/>
<evidence type="ECO:0000259" key="2">
    <source>
        <dbReference type="PROSITE" id="PS50181"/>
    </source>
</evidence>
<dbReference type="SUPFAM" id="SSF81383">
    <property type="entry name" value="F-box domain"/>
    <property type="match status" value="1"/>
</dbReference>
<dbReference type="InterPro" id="IPR036047">
    <property type="entry name" value="F-box-like_dom_sf"/>
</dbReference>
<reference evidence="3" key="1">
    <citation type="submission" date="2018-04" db="EMBL/GenBank/DDBJ databases">
        <title>Whole genome sequencing of Hypsizygus marmoreus.</title>
        <authorList>
            <person name="Choi I.-G."/>
            <person name="Min B."/>
            <person name="Kim J.-G."/>
            <person name="Kim S."/>
            <person name="Oh Y.-L."/>
            <person name="Kong W.-S."/>
            <person name="Park H."/>
            <person name="Jeong J."/>
            <person name="Song E.-S."/>
        </authorList>
    </citation>
    <scope>NUCLEOTIDE SEQUENCE [LARGE SCALE GENOMIC DNA]</scope>
    <source>
        <strain evidence="3">51987-8</strain>
    </source>
</reference>
<dbReference type="InParanoid" id="A0A369K6H9"/>
<feature type="region of interest" description="Disordered" evidence="1">
    <location>
        <begin position="1"/>
        <end position="32"/>
    </location>
</feature>
<name>A0A369K6H9_HYPMA</name>
<feature type="compositionally biased region" description="Basic and acidic residues" evidence="1">
    <location>
        <begin position="105"/>
        <end position="118"/>
    </location>
</feature>
<sequence>MADLSFDPSWYSGKSEDEDYSDDFSDVEDDDSATVLRGYCTDDHYDAYYGTISSSDSESDEDAAKFKQWSHQYNDEDESDGGEDDESDGDEHGESDTDEDDESDSEHSDNHSQKILKRSDGPDVLSGLPLDILFEIFRLLEPGGLVALARVNKAFFVTLNQDNVKPIWKTALQNAEIMPCPPGLKTFAWANLWAGPSICQECQSRIVPDVAIDFGLLRRLCRRCLKANLISAEEFEKKCPGHDTKILRFVFHTNVRPPDLWSHTRTRLFWMPDVVYVYKKRWEFLCSPWPMQDQLTEWLSFCTRRSVFLKSLIKIAQTARKWAANAPKKRRAARRRMREERYKEIERRFVALGYIPNDVIPLRGCRGILVSSPLTEYTWSRVLDEYLPHVVDEAERRIEDAKQKLIDSRSWNFTRAYTNFIMGLVAKGIIQFDQWPQFPSSSDLVAVKPFVSFINAPPDVAVDFGHFTHDDFSRVVAAWKRRRANTLIEMLPIRITNRLPVKDRPEITDMERLELATAVYRCTQKYCPGYPLFGLEETLHDCPQPKFEFCYEGSTAVKALMAMLGRDTEKCRPTDLDDLDLRFWCLKCGVQTFSTGSSDSGAHQGRTVYSWRQCVIHSMPFTTSQLRHPPRWGVLDDNETALVKKYEGSPYTEYSWLWSCNRCTAHIGNPLQYHALTTHLRDEHDISEPKEGPDFFRAQRYHYSKRLVLLETPISCPLPGSKTYQGRKDRGMKDPVTGKDIMEPMIFNSIATEL</sequence>